<reference evidence="3" key="1">
    <citation type="submission" date="2015-07" db="EMBL/GenBank/DDBJ databases">
        <title>Whole genome sequence of an Ensifer adhaerens strain isolated from a cave pool in the Wind Cave National Park.</title>
        <authorList>
            <person name="Eng W.W.H."/>
            <person name="Gan H.M."/>
            <person name="Barton H.A."/>
            <person name="Savka M.A."/>
        </authorList>
    </citation>
    <scope>NUCLEOTIDE SEQUENCE [LARGE SCALE GENOMIC DNA]</scope>
    <source>
        <strain evidence="3">SD006</strain>
    </source>
</reference>
<proteinExistence type="predicted"/>
<dbReference type="PATRIC" id="fig|106592.7.peg.4482"/>
<gene>
    <name evidence="2" type="ORF">AC244_28355</name>
</gene>
<feature type="region of interest" description="Disordered" evidence="1">
    <location>
        <begin position="295"/>
        <end position="315"/>
    </location>
</feature>
<dbReference type="RefSeq" id="WP_053252150.1">
    <property type="nucleotide sequence ID" value="NZ_LGAP01000029.1"/>
</dbReference>
<dbReference type="OrthoDB" id="8283038at2"/>
<dbReference type="EMBL" id="LGAP01000029">
    <property type="protein sequence ID" value="KOF14218.1"/>
    <property type="molecule type" value="Genomic_DNA"/>
</dbReference>
<name>A0A0L8BI09_ENSAD</name>
<feature type="region of interest" description="Disordered" evidence="1">
    <location>
        <begin position="203"/>
        <end position="264"/>
    </location>
</feature>
<organism evidence="2 3">
    <name type="scientific">Ensifer adhaerens</name>
    <name type="common">Sinorhizobium morelense</name>
    <dbReference type="NCBI Taxonomy" id="106592"/>
    <lineage>
        <taxon>Bacteria</taxon>
        <taxon>Pseudomonadati</taxon>
        <taxon>Pseudomonadota</taxon>
        <taxon>Alphaproteobacteria</taxon>
        <taxon>Hyphomicrobiales</taxon>
        <taxon>Rhizobiaceae</taxon>
        <taxon>Sinorhizobium/Ensifer group</taxon>
        <taxon>Ensifer</taxon>
    </lineage>
</organism>
<evidence type="ECO:0000313" key="3">
    <source>
        <dbReference type="Proteomes" id="UP000037425"/>
    </source>
</evidence>
<evidence type="ECO:0000256" key="1">
    <source>
        <dbReference type="SAM" id="MobiDB-lite"/>
    </source>
</evidence>
<dbReference type="Proteomes" id="UP000037425">
    <property type="component" value="Unassembled WGS sequence"/>
</dbReference>
<evidence type="ECO:0000313" key="2">
    <source>
        <dbReference type="EMBL" id="KOF14218.1"/>
    </source>
</evidence>
<sequence>MQTERLNEIIAHFIGMFEADADEARLRAKQLEGGDLREAVQQVDDGDTKSTDFASSLQLIDYDPEVLYRAPSHDIADVDLFGRIRGFGDHFADGVAQHGNAVPVKLFGSFGQPDGAPVEDKLIVHDGPGSVIAHVVQANMVRDDDVLNMTDATIAPRDTTYVTYELAELGGEATAATPFAHYSRVDTYDGLSKIADELSSYAAANRPPEPPASGSDPDGNTGTDPGTTAALAEQPADTDPLDDEINLPETVSPDELPTDGNGNFALAADSIEGVYVNGCRVDEAPVLADFMPDRGLAQPVADPEGSDVPLQEEDDSSDNSVYVEAGANIVANIVSIVETGVIAPVTAVMGGYHQIDVISQSYAYADGDKLDKVLRENSAESASRTVAMNIANFGREAFHSGSSDQEDDAAQSSIFPNSWRVSVVDGDVSFVHWIEQYNFLNDNDTVTVTTSGVQTTALTGGNVVVNLASFLGIGDQYDLVIVGGKILDLNMITQVAVFYDNDDVNGITSGNGMTVDQSGNLIWNQASIQNVGANDRFEAMPDYIQKAVDNINDRANELPSGFSHDFNFQGYEGLNILYITGNLYDVNVIKQVSVLGDADSVAYVANRILSDNPDAEVTIHTGGNVVVNSAQIIDYDSFGQTTYVGGEVYSDAILIQAGIVDNDSCSSDVSPKGDRLANEVIAFIGDDDTPSHPTETVIDAGNDMSWSNGQWNDVMHTVLT</sequence>
<feature type="compositionally biased region" description="Low complexity" evidence="1">
    <location>
        <begin position="213"/>
        <end position="228"/>
    </location>
</feature>
<evidence type="ECO:0008006" key="4">
    <source>
        <dbReference type="Google" id="ProtNLM"/>
    </source>
</evidence>
<dbReference type="AlphaFoldDB" id="A0A0L8BI09"/>
<comment type="caution">
    <text evidence="2">The sequence shown here is derived from an EMBL/GenBank/DDBJ whole genome shotgun (WGS) entry which is preliminary data.</text>
</comment>
<protein>
    <recommendedName>
        <fullName evidence="4">Type I secretion protein</fullName>
    </recommendedName>
</protein>
<accession>A0A0L8BI09</accession>